<sequence>MTKLGRTVGADRTVLRPYLGTRPAVIDHVFCLTFVNIVRGQEKAVLSPGPFKVSNYFSSSVRHSPPLGRPTNTPYCRI</sequence>
<dbReference type="EMBL" id="BOLH01000007">
    <property type="protein sequence ID" value="GIC71846.1"/>
    <property type="molecule type" value="Genomic_DNA"/>
</dbReference>
<protein>
    <submittedName>
        <fullName evidence="1">Uncharacterized protein</fullName>
    </submittedName>
</protein>
<evidence type="ECO:0000313" key="1">
    <source>
        <dbReference type="EMBL" id="GIC71846.1"/>
    </source>
</evidence>
<accession>A0ABD0AL98</accession>
<comment type="caution">
    <text evidence="1">The sequence shown here is derived from an EMBL/GenBank/DDBJ whole genome shotgun (WGS) entry which is preliminary data.</text>
</comment>
<evidence type="ECO:0000313" key="2">
    <source>
        <dbReference type="Proteomes" id="UP000653631"/>
    </source>
</evidence>
<dbReference type="Proteomes" id="UP000653631">
    <property type="component" value="Unassembled WGS sequence"/>
</dbReference>
<reference evidence="1 2" key="1">
    <citation type="submission" date="2021-01" db="EMBL/GenBank/DDBJ databases">
        <title>Development of a method for detection of lactic acid bacteria that cause putrefactive shochu mash.</title>
        <authorList>
            <person name="Takashita H."/>
            <person name="Fujihara E."/>
            <person name="Takayama K."/>
            <person name="Yamamoto H."/>
            <person name="Mizutani M."/>
            <person name="Kajiwara Y."/>
        </authorList>
    </citation>
    <scope>NUCLEOTIDE SEQUENCE [LARGE SCALE GENOMIC DNA]</scope>
    <source>
        <strain evidence="1 2">01-B1</strain>
    </source>
</reference>
<proteinExistence type="predicted"/>
<organism evidence="1 2">
    <name type="scientific">Limosilactobacillus fermentum</name>
    <name type="common">Lactobacillus fermentum</name>
    <dbReference type="NCBI Taxonomy" id="1613"/>
    <lineage>
        <taxon>Bacteria</taxon>
        <taxon>Bacillati</taxon>
        <taxon>Bacillota</taxon>
        <taxon>Bacilli</taxon>
        <taxon>Lactobacillales</taxon>
        <taxon>Lactobacillaceae</taxon>
        <taxon>Limosilactobacillus</taxon>
    </lineage>
</organism>
<dbReference type="AlphaFoldDB" id="A0ABD0AL98"/>
<name>A0ABD0AL98_LIMFE</name>
<gene>
    <name evidence="1" type="ORF">LF01B1_08610</name>
</gene>